<organism evidence="1 2">
    <name type="scientific">Candidatus Litorirhabdus singularis</name>
    <dbReference type="NCBI Taxonomy" id="2518993"/>
    <lineage>
        <taxon>Bacteria</taxon>
        <taxon>Pseudomonadati</taxon>
        <taxon>Pseudomonadota</taxon>
        <taxon>Gammaproteobacteria</taxon>
        <taxon>Cellvibrionales</taxon>
        <taxon>Halieaceae</taxon>
        <taxon>Candidatus Litorirhabdus</taxon>
    </lineage>
</organism>
<reference evidence="1" key="1">
    <citation type="submission" date="2019-02" db="EMBL/GenBank/DDBJ databases">
        <authorList>
            <person name="Li S.-H."/>
        </authorList>
    </citation>
    <scope>NUCLEOTIDE SEQUENCE</scope>
    <source>
        <strain evidence="1">IMCC14734</strain>
    </source>
</reference>
<accession>A0ABT3TIX7</accession>
<protein>
    <submittedName>
        <fullName evidence="1">Sulfotransferase</fullName>
    </submittedName>
</protein>
<dbReference type="EMBL" id="SHNN01000003">
    <property type="protein sequence ID" value="MCX2982224.1"/>
    <property type="molecule type" value="Genomic_DNA"/>
</dbReference>
<dbReference type="PANTHER" id="PTHR36451">
    <property type="entry name" value="PAPS-DEPENDENT SULFOTRANSFERASE STF3"/>
    <property type="match status" value="1"/>
</dbReference>
<dbReference type="Proteomes" id="UP001143362">
    <property type="component" value="Unassembled WGS sequence"/>
</dbReference>
<dbReference type="SUPFAM" id="SSF52540">
    <property type="entry name" value="P-loop containing nucleoside triphosphate hydrolases"/>
    <property type="match status" value="1"/>
</dbReference>
<name>A0ABT3TIX7_9GAMM</name>
<dbReference type="Gene3D" id="3.40.50.300">
    <property type="entry name" value="P-loop containing nucleotide triphosphate hydrolases"/>
    <property type="match status" value="1"/>
</dbReference>
<dbReference type="InterPro" id="IPR027417">
    <property type="entry name" value="P-loop_NTPase"/>
</dbReference>
<dbReference type="PANTHER" id="PTHR36451:SF1">
    <property type="entry name" value="OMEGA-HYDROXY-BETA-DIHYDROMENAQUINONE-9 SULFOTRANSFERASE STF3"/>
    <property type="match status" value="1"/>
</dbReference>
<evidence type="ECO:0000313" key="2">
    <source>
        <dbReference type="Proteomes" id="UP001143362"/>
    </source>
</evidence>
<evidence type="ECO:0000313" key="1">
    <source>
        <dbReference type="EMBL" id="MCX2982224.1"/>
    </source>
</evidence>
<keyword evidence="2" id="KW-1185">Reference proteome</keyword>
<dbReference type="Pfam" id="PF13469">
    <property type="entry name" value="Sulfotransfer_3"/>
    <property type="match status" value="1"/>
</dbReference>
<proteinExistence type="predicted"/>
<comment type="caution">
    <text evidence="1">The sequence shown here is derived from an EMBL/GenBank/DDBJ whole genome shotgun (WGS) entry which is preliminary data.</text>
</comment>
<dbReference type="RefSeq" id="WP_279246249.1">
    <property type="nucleotide sequence ID" value="NZ_SHNN01000003.1"/>
</dbReference>
<gene>
    <name evidence="1" type="ORF">EYC98_15285</name>
</gene>
<sequence length="390" mass="45096">MSKNLFDANSLIDAARAQTGLDHFGDAGFREGLEVLLETYDKNVVDEGSRQACSQTTLGRLVTRLKMQQAFDEHPEILDIELKQPMFVTGLPRTGTSAMVNLLNADPATKSLLLWEIHCPEPLPGWQRGTPDPRHVGMVEYMEANRNPEFDKIHYAHPDLPEECVMMHAYSFDGVQTGWEIMLEPYSSWFQNHDLTRLYTEYRNYLKLLQWQRPGTRWLLKAPAHMWALPVLLDLFPDANILWGHRDVVSVTSSICSMTQMILSNYMCGGNADQVDAEKFGPLVMEWYARSLERGLKDRRILPQQRFTDYEHDCLVSDSMDTAQRIYAHFDLPFDSDVRGCLQSHMDAHPQNKHGKHQHRLDQFGMSEAQVRERFSFYDQQEWLSQASQR</sequence>
<dbReference type="InterPro" id="IPR052736">
    <property type="entry name" value="Stf3_sulfotransferase"/>
</dbReference>